<dbReference type="Gene3D" id="2.40.50.140">
    <property type="entry name" value="Nucleic acid-binding proteins"/>
    <property type="match status" value="1"/>
</dbReference>
<dbReference type="AlphaFoldDB" id="A0A1S8SKN6"/>
<dbReference type="SUPFAM" id="SSF50249">
    <property type="entry name" value="Nucleic acid-binding proteins"/>
    <property type="match status" value="1"/>
</dbReference>
<proteinExistence type="predicted"/>
<organism evidence="1 2">
    <name type="scientific">Clostridium beijerinckii</name>
    <name type="common">Clostridium MP</name>
    <dbReference type="NCBI Taxonomy" id="1520"/>
    <lineage>
        <taxon>Bacteria</taxon>
        <taxon>Bacillati</taxon>
        <taxon>Bacillota</taxon>
        <taxon>Clostridia</taxon>
        <taxon>Eubacteriales</taxon>
        <taxon>Clostridiaceae</taxon>
        <taxon>Clostridium</taxon>
    </lineage>
</organism>
<protein>
    <submittedName>
        <fullName evidence="1">RNA chaperone/anti-terminator</fullName>
    </submittedName>
</protein>
<accession>A0A1S8SKN6</accession>
<name>A0A1S8SKN6_CLOBE</name>
<dbReference type="InterPro" id="IPR012340">
    <property type="entry name" value="NA-bd_OB-fold"/>
</dbReference>
<evidence type="ECO:0000313" key="1">
    <source>
        <dbReference type="EMBL" id="OOM66088.1"/>
    </source>
</evidence>
<reference evidence="1 2" key="1">
    <citation type="submission" date="2016-05" db="EMBL/GenBank/DDBJ databases">
        <title>Microbial solvent formation.</title>
        <authorList>
            <person name="Poehlein A."/>
            <person name="Montoya Solano J.D."/>
            <person name="Flitsch S."/>
            <person name="Krabben P."/>
            <person name="Duerre P."/>
            <person name="Daniel R."/>
        </authorList>
    </citation>
    <scope>NUCLEOTIDE SEQUENCE [LARGE SCALE GENOMIC DNA]</scope>
    <source>
        <strain evidence="1 2">DSM 53</strain>
    </source>
</reference>
<dbReference type="RefSeq" id="WP_077836982.1">
    <property type="nucleotide sequence ID" value="NZ_LZZI01000001.1"/>
</dbReference>
<evidence type="ECO:0000313" key="2">
    <source>
        <dbReference type="Proteomes" id="UP000190973"/>
    </source>
</evidence>
<dbReference type="Proteomes" id="UP000190973">
    <property type="component" value="Unassembled WGS sequence"/>
</dbReference>
<comment type="caution">
    <text evidence="1">The sequence shown here is derived from an EMBL/GenBank/DDBJ whole genome shotgun (WGS) entry which is preliminary data.</text>
</comment>
<sequence>MAKVTGVVKWFDTERGYGFMAPLVGILKVKCII</sequence>
<gene>
    <name evidence="1" type="ORF">CLBCK_00440</name>
</gene>
<dbReference type="EMBL" id="LZZI01000001">
    <property type="protein sequence ID" value="OOM66088.1"/>
    <property type="molecule type" value="Genomic_DNA"/>
</dbReference>